<comment type="subcellular location">
    <subcellularLocation>
        <location evidence="1 5">Cytoplasm</location>
    </subcellularLocation>
</comment>
<organism evidence="9 10">
    <name type="scientific">Gottfriedia acidiceleris</name>
    <dbReference type="NCBI Taxonomy" id="371036"/>
    <lineage>
        <taxon>Bacteria</taxon>
        <taxon>Bacillati</taxon>
        <taxon>Bacillota</taxon>
        <taxon>Bacilli</taxon>
        <taxon>Bacillales</taxon>
        <taxon>Bacillaceae</taxon>
        <taxon>Gottfriedia</taxon>
    </lineage>
</organism>
<evidence type="ECO:0000256" key="1">
    <source>
        <dbReference type="ARBA" id="ARBA00004496"/>
    </source>
</evidence>
<dbReference type="InterPro" id="IPR053924">
    <property type="entry name" value="RecX_HTH_2nd"/>
</dbReference>
<dbReference type="InterPro" id="IPR053926">
    <property type="entry name" value="RecX_HTH_1st"/>
</dbReference>
<evidence type="ECO:0000313" key="10">
    <source>
        <dbReference type="Proteomes" id="UP000830639"/>
    </source>
</evidence>
<comment type="function">
    <text evidence="5">Modulates RecA activity.</text>
</comment>
<dbReference type="Gene3D" id="1.10.10.10">
    <property type="entry name" value="Winged helix-like DNA-binding domain superfamily/Winged helix DNA-binding domain"/>
    <property type="match status" value="4"/>
</dbReference>
<dbReference type="Pfam" id="PF21981">
    <property type="entry name" value="RecX_HTH3"/>
    <property type="match status" value="1"/>
</dbReference>
<dbReference type="PANTHER" id="PTHR33602">
    <property type="entry name" value="REGULATORY PROTEIN RECX FAMILY PROTEIN"/>
    <property type="match status" value="1"/>
</dbReference>
<dbReference type="PANTHER" id="PTHR33602:SF1">
    <property type="entry name" value="REGULATORY PROTEIN RECX FAMILY PROTEIN"/>
    <property type="match status" value="1"/>
</dbReference>
<evidence type="ECO:0000256" key="5">
    <source>
        <dbReference type="HAMAP-Rule" id="MF_01114"/>
    </source>
</evidence>
<dbReference type="NCBIfam" id="NF010733">
    <property type="entry name" value="PRK14135.1"/>
    <property type="match status" value="1"/>
</dbReference>
<dbReference type="InterPro" id="IPR053925">
    <property type="entry name" value="RecX_HTH_3rd"/>
</dbReference>
<evidence type="ECO:0000259" key="6">
    <source>
        <dbReference type="Pfam" id="PF02631"/>
    </source>
</evidence>
<evidence type="ECO:0000313" key="9">
    <source>
        <dbReference type="EMBL" id="UPM54904.1"/>
    </source>
</evidence>
<protein>
    <recommendedName>
        <fullName evidence="3 5">Regulatory protein RecX</fullName>
    </recommendedName>
</protein>
<evidence type="ECO:0000259" key="7">
    <source>
        <dbReference type="Pfam" id="PF21981"/>
    </source>
</evidence>
<evidence type="ECO:0000256" key="3">
    <source>
        <dbReference type="ARBA" id="ARBA00018111"/>
    </source>
</evidence>
<reference evidence="9 10" key="1">
    <citation type="submission" date="2022-04" db="EMBL/GenBank/DDBJ databases">
        <title>Mechanism of arsenic methylation and mitigation arsenic toxicity by Bacillus sp. LH14 from an Arsenic-Contaminated Paddy Soil.</title>
        <authorList>
            <person name="Wang D."/>
        </authorList>
    </citation>
    <scope>NUCLEOTIDE SEQUENCE [LARGE SCALE GENOMIC DNA]</scope>
    <source>
        <strain evidence="9 10">LH14</strain>
    </source>
</reference>
<dbReference type="RefSeq" id="WP_248267979.1">
    <property type="nucleotide sequence ID" value="NZ_CP096034.1"/>
</dbReference>
<gene>
    <name evidence="5 9" type="primary">recX</name>
    <name evidence="9" type="ORF">MY490_03260</name>
</gene>
<name>A0ABY4JM31_9BACI</name>
<feature type="domain" description="RecX third three-helical" evidence="7">
    <location>
        <begin position="216"/>
        <end position="263"/>
    </location>
</feature>
<proteinExistence type="inferred from homology"/>
<dbReference type="InterPro" id="IPR003783">
    <property type="entry name" value="Regulatory_RecX"/>
</dbReference>
<comment type="similarity">
    <text evidence="2 5">Belongs to the RecX family.</text>
</comment>
<sequence>MSIITKIQVQKLNKERFNIYTDSGNGEEYSFSVDADTLVKFNIKKGQSFEPFELEEILNADQLRKAYLSSIVYLSRMMRTKKEIEQYLTKQEFLIDTIQTTIIRLVEEGYINEEKYAESYVRTSINTTLKGPTIIKNELLAKGIHNSVIEKSLILFSKDKQIQHALSLCQKKVSALSKYSTNQKKTKLEELLRRKGYSANIASIAIEETQYESEEDDELEALLIHARKAKKKYEKLSGWEYTQKMKTVLFRKGFPIDLIEKAILILEEEELN</sequence>
<evidence type="ECO:0000259" key="8">
    <source>
        <dbReference type="Pfam" id="PF21982"/>
    </source>
</evidence>
<evidence type="ECO:0000256" key="4">
    <source>
        <dbReference type="ARBA" id="ARBA00022490"/>
    </source>
</evidence>
<evidence type="ECO:0000256" key="2">
    <source>
        <dbReference type="ARBA" id="ARBA00009695"/>
    </source>
</evidence>
<accession>A0ABY4JM31</accession>
<dbReference type="Pfam" id="PF21982">
    <property type="entry name" value="RecX_HTH1"/>
    <property type="match status" value="1"/>
</dbReference>
<dbReference type="InterPro" id="IPR036388">
    <property type="entry name" value="WH-like_DNA-bd_sf"/>
</dbReference>
<dbReference type="HAMAP" id="MF_01114">
    <property type="entry name" value="RecX"/>
    <property type="match status" value="1"/>
</dbReference>
<dbReference type="EMBL" id="CP096034">
    <property type="protein sequence ID" value="UPM54904.1"/>
    <property type="molecule type" value="Genomic_DNA"/>
</dbReference>
<keyword evidence="4 5" id="KW-0963">Cytoplasm</keyword>
<dbReference type="Proteomes" id="UP000830639">
    <property type="component" value="Chromosome"/>
</dbReference>
<dbReference type="Pfam" id="PF02631">
    <property type="entry name" value="RecX_HTH2"/>
    <property type="match status" value="1"/>
</dbReference>
<feature type="domain" description="RecX second three-helical" evidence="6">
    <location>
        <begin position="112"/>
        <end position="153"/>
    </location>
</feature>
<keyword evidence="10" id="KW-1185">Reference proteome</keyword>
<feature type="domain" description="RecX first three-helical" evidence="8">
    <location>
        <begin position="66"/>
        <end position="105"/>
    </location>
</feature>